<feature type="region of interest" description="Disordered" evidence="1">
    <location>
        <begin position="1"/>
        <end position="68"/>
    </location>
</feature>
<proteinExistence type="predicted"/>
<feature type="compositionally biased region" description="Low complexity" evidence="1">
    <location>
        <begin position="203"/>
        <end position="212"/>
    </location>
</feature>
<gene>
    <name evidence="2" type="ORF">PV367_32155</name>
</gene>
<dbReference type="EMBL" id="JARAWN010000280">
    <property type="protein sequence ID" value="MDX3134337.1"/>
    <property type="molecule type" value="Genomic_DNA"/>
</dbReference>
<feature type="compositionally biased region" description="Polar residues" evidence="1">
    <location>
        <begin position="56"/>
        <end position="68"/>
    </location>
</feature>
<evidence type="ECO:0000256" key="1">
    <source>
        <dbReference type="SAM" id="MobiDB-lite"/>
    </source>
</evidence>
<feature type="non-terminal residue" evidence="2">
    <location>
        <position position="1"/>
    </location>
</feature>
<accession>A0AAJ2PVU5</accession>
<feature type="compositionally biased region" description="Basic residues" evidence="1">
    <location>
        <begin position="175"/>
        <end position="189"/>
    </location>
</feature>
<evidence type="ECO:0000313" key="3">
    <source>
        <dbReference type="Proteomes" id="UP001273589"/>
    </source>
</evidence>
<feature type="region of interest" description="Disordered" evidence="1">
    <location>
        <begin position="159"/>
        <end position="223"/>
    </location>
</feature>
<evidence type="ECO:0000313" key="2">
    <source>
        <dbReference type="EMBL" id="MDX3134337.1"/>
    </source>
</evidence>
<dbReference type="AlphaFoldDB" id="A0AAJ2PVU5"/>
<organism evidence="2 3">
    <name type="scientific">Streptomyces europaeiscabiei</name>
    <dbReference type="NCBI Taxonomy" id="146819"/>
    <lineage>
        <taxon>Bacteria</taxon>
        <taxon>Bacillati</taxon>
        <taxon>Actinomycetota</taxon>
        <taxon>Actinomycetes</taxon>
        <taxon>Kitasatosporales</taxon>
        <taxon>Streptomycetaceae</taxon>
        <taxon>Streptomyces</taxon>
    </lineage>
</organism>
<protein>
    <submittedName>
        <fullName evidence="2">Uncharacterized protein</fullName>
    </submittedName>
</protein>
<sequence>PHTRPSPRTTLGPEVVYVPVSGGTAAGGAADPDADTKSDTDGTSGGTSGAAGTVEKGTTTKNTGSQSTADALWADGSVDSDSNDYWDQSTVTVKSTKPLGSLKVVVRVMQTGGVSSTGVWTSLGDDATVGENSTSDQLGYVITLKPGVTLAPRHLCLQGPVQPQAGPAGREARPVLRHRRDHRRGRRRPLGPFLSARPAGVLTRPSPAAAAPRTRRAPGSGPP</sequence>
<dbReference type="Proteomes" id="UP001273589">
    <property type="component" value="Unassembled WGS sequence"/>
</dbReference>
<reference evidence="2" key="1">
    <citation type="journal article" date="2023" name="Microb. Genom.">
        <title>Mesoterricola silvestris gen. nov., sp. nov., Mesoterricola sediminis sp. nov., Geothrix oryzae sp. nov., Geothrix edaphica sp. nov., Geothrix rubra sp. nov., and Geothrix limicola sp. nov., six novel members of Acidobacteriota isolated from soils.</title>
        <authorList>
            <person name="Weisberg A.J."/>
            <person name="Pearce E."/>
            <person name="Kramer C.G."/>
            <person name="Chang J.H."/>
            <person name="Clarke C.R."/>
        </authorList>
    </citation>
    <scope>NUCLEOTIDE SEQUENCE</scope>
    <source>
        <strain evidence="2">ND06-05F</strain>
    </source>
</reference>
<comment type="caution">
    <text evidence="2">The sequence shown here is derived from an EMBL/GenBank/DDBJ whole genome shotgun (WGS) entry which is preliminary data.</text>
</comment>
<name>A0AAJ2PVU5_9ACTN</name>